<accession>A0A2H0V5L6</accession>
<dbReference type="InterPro" id="IPR014825">
    <property type="entry name" value="DNA_alkylation"/>
</dbReference>
<dbReference type="AlphaFoldDB" id="A0A2H0V5L6"/>
<comment type="caution">
    <text evidence="1">The sequence shown here is derived from an EMBL/GenBank/DDBJ whole genome shotgun (WGS) entry which is preliminary data.</text>
</comment>
<dbReference type="CDD" id="cd06561">
    <property type="entry name" value="AlkD_like"/>
    <property type="match status" value="1"/>
</dbReference>
<evidence type="ECO:0000313" key="1">
    <source>
        <dbReference type="EMBL" id="PIR94396.1"/>
    </source>
</evidence>
<dbReference type="Gene3D" id="1.25.10.90">
    <property type="match status" value="1"/>
</dbReference>
<dbReference type="PANTHER" id="PTHR34070">
    <property type="entry name" value="ARMADILLO-TYPE FOLD"/>
    <property type="match status" value="1"/>
</dbReference>
<reference evidence="2" key="1">
    <citation type="submission" date="2017-09" db="EMBL/GenBank/DDBJ databases">
        <title>Depth-based differentiation of microbial function through sediment-hosted aquifers and enrichment of novel symbionts in the deep terrestrial subsurface.</title>
        <authorList>
            <person name="Probst A.J."/>
            <person name="Ladd B."/>
            <person name="Jarett J.K."/>
            <person name="Geller-Mcgrath D.E."/>
            <person name="Sieber C.M.K."/>
            <person name="Emerson J.B."/>
            <person name="Anantharaman K."/>
            <person name="Thomas B.C."/>
            <person name="Malmstrom R."/>
            <person name="Stieglmeier M."/>
            <person name="Klingl A."/>
            <person name="Woyke T."/>
            <person name="Ryan C.M."/>
            <person name="Banfield J.F."/>
        </authorList>
    </citation>
    <scope>NUCLEOTIDE SEQUENCE [LARGE SCALE GENOMIC DNA]</scope>
</reference>
<dbReference type="EMBL" id="PFAP01000007">
    <property type="protein sequence ID" value="PIR94396.1"/>
    <property type="molecule type" value="Genomic_DNA"/>
</dbReference>
<gene>
    <name evidence="1" type="ORF">COT97_01665</name>
</gene>
<dbReference type="Pfam" id="PF08713">
    <property type="entry name" value="DNA_alkylation"/>
    <property type="match status" value="1"/>
</dbReference>
<dbReference type="InterPro" id="IPR016024">
    <property type="entry name" value="ARM-type_fold"/>
</dbReference>
<protein>
    <submittedName>
        <fullName evidence="1">DNA alkylation repair protein</fullName>
    </submittedName>
</protein>
<proteinExistence type="predicted"/>
<name>A0A2H0V5L6_9BACT</name>
<organism evidence="1 2">
    <name type="scientific">Candidatus Falkowbacteria bacterium CG10_big_fil_rev_8_21_14_0_10_39_11</name>
    <dbReference type="NCBI Taxonomy" id="1974565"/>
    <lineage>
        <taxon>Bacteria</taxon>
        <taxon>Candidatus Falkowiibacteriota</taxon>
    </lineage>
</organism>
<dbReference type="PANTHER" id="PTHR34070:SF1">
    <property type="entry name" value="DNA ALKYLATION REPAIR PROTEIN"/>
    <property type="match status" value="1"/>
</dbReference>
<evidence type="ECO:0000313" key="2">
    <source>
        <dbReference type="Proteomes" id="UP000229901"/>
    </source>
</evidence>
<dbReference type="SUPFAM" id="SSF48371">
    <property type="entry name" value="ARM repeat"/>
    <property type="match status" value="1"/>
</dbReference>
<dbReference type="Proteomes" id="UP000229901">
    <property type="component" value="Unassembled WGS sequence"/>
</dbReference>
<sequence>MSVIKVKNELKALKNPEKIAVFDNFFKTGKGQYGEGDEFYGLTAQEIKDVAKKYQDIDLTEVLTLLKDKVHEVRMAALRILVHKYKKGDDKQKKQVFDIYLKNTKYINNWDLIDVTTPDIVGDYLLKRDRAVLYKLARSKSLWEKRISMLATYTFIRNKEFEDTLKIAEILLADDHDLIHKAVGWMLREVGNRDREVEELFLRKYYQKMPRTMLRYAIEKFPESLRQKYLKGEM</sequence>